<sequence length="238" mass="28218">MSLVKLKKELKQNSDVEKAKTALWFFKTGKGEYGEGQKFLGIDTPTKRKIAKKYTDLNFDDLQELLNSNIHDYHFIALVILIEKYKNCKVSDVLQKKIFDFYIKNSKNINNWDLVDISAPNIVGRYLLDKTDRKILYKFAQSKNLWEKRISIISTFALIRENQFTDTLKISEILLDDKHDLIHKAVGWMLREVGNRDRKIEEIFLKKYCKKMPRTMLRYATEKFSEKLRKSYLLGNIY</sequence>
<evidence type="ECO:0000313" key="1">
    <source>
        <dbReference type="EMBL" id="OGD68199.1"/>
    </source>
</evidence>
<evidence type="ECO:0000313" key="2">
    <source>
        <dbReference type="Proteomes" id="UP000186670"/>
    </source>
</evidence>
<dbReference type="InterPro" id="IPR016024">
    <property type="entry name" value="ARM-type_fold"/>
</dbReference>
<dbReference type="EMBL" id="MEZZ01000038">
    <property type="protein sequence ID" value="OGD68199.1"/>
    <property type="molecule type" value="Genomic_DNA"/>
</dbReference>
<accession>A0A1F5EL98</accession>
<comment type="caution">
    <text evidence="1">The sequence shown here is derived from an EMBL/GenBank/DDBJ whole genome shotgun (WGS) entry which is preliminary data.</text>
</comment>
<dbReference type="Proteomes" id="UP000186670">
    <property type="component" value="Unassembled WGS sequence"/>
</dbReference>
<dbReference type="InterPro" id="IPR014825">
    <property type="entry name" value="DNA_alkylation"/>
</dbReference>
<dbReference type="Pfam" id="PF08713">
    <property type="entry name" value="DNA_alkylation"/>
    <property type="match status" value="1"/>
</dbReference>
<dbReference type="AlphaFoldDB" id="A0A1F5EL98"/>
<organism evidence="1 2">
    <name type="scientific">Candidatus Campbellbacteria bacterium RIFCSPHIGHO2_01_FULL_34_10</name>
    <dbReference type="NCBI Taxonomy" id="1797577"/>
    <lineage>
        <taxon>Bacteria</taxon>
        <taxon>Candidatus Campbelliibacteriota</taxon>
    </lineage>
</organism>
<dbReference type="CDD" id="cd06561">
    <property type="entry name" value="AlkD_like"/>
    <property type="match status" value="1"/>
</dbReference>
<dbReference type="Gene3D" id="1.25.10.90">
    <property type="match status" value="1"/>
</dbReference>
<reference evidence="1 2" key="1">
    <citation type="journal article" date="2016" name="Nat. Commun.">
        <title>Thousands of microbial genomes shed light on interconnected biogeochemical processes in an aquifer system.</title>
        <authorList>
            <person name="Anantharaman K."/>
            <person name="Brown C.T."/>
            <person name="Hug L.A."/>
            <person name="Sharon I."/>
            <person name="Castelle C.J."/>
            <person name="Probst A.J."/>
            <person name="Thomas B.C."/>
            <person name="Singh A."/>
            <person name="Wilkins M.J."/>
            <person name="Karaoz U."/>
            <person name="Brodie E.L."/>
            <person name="Williams K.H."/>
            <person name="Hubbard S.S."/>
            <person name="Banfield J.F."/>
        </authorList>
    </citation>
    <scope>NUCLEOTIDE SEQUENCE [LARGE SCALE GENOMIC DNA]</scope>
</reference>
<dbReference type="PANTHER" id="PTHR34070">
    <property type="entry name" value="ARMADILLO-TYPE FOLD"/>
    <property type="match status" value="1"/>
</dbReference>
<gene>
    <name evidence="1" type="ORF">A2811_01385</name>
</gene>
<dbReference type="PANTHER" id="PTHR34070:SF1">
    <property type="entry name" value="DNA ALKYLATION REPAIR PROTEIN"/>
    <property type="match status" value="1"/>
</dbReference>
<dbReference type="SUPFAM" id="SSF48371">
    <property type="entry name" value="ARM repeat"/>
    <property type="match status" value="1"/>
</dbReference>
<protein>
    <submittedName>
        <fullName evidence="1">DNA alkylation repair protein</fullName>
    </submittedName>
</protein>
<proteinExistence type="predicted"/>
<name>A0A1F5EL98_9BACT</name>